<comment type="caution">
    <text evidence="2">The sequence shown here is derived from an EMBL/GenBank/DDBJ whole genome shotgun (WGS) entry which is preliminary data.</text>
</comment>
<organism evidence="2 3">
    <name type="scientific">Triparma retinervis</name>
    <dbReference type="NCBI Taxonomy" id="2557542"/>
    <lineage>
        <taxon>Eukaryota</taxon>
        <taxon>Sar</taxon>
        <taxon>Stramenopiles</taxon>
        <taxon>Ochrophyta</taxon>
        <taxon>Bolidophyceae</taxon>
        <taxon>Parmales</taxon>
        <taxon>Triparmaceae</taxon>
        <taxon>Triparma</taxon>
    </lineage>
</organism>
<accession>A0A9W7DTH7</accession>
<gene>
    <name evidence="2" type="ORF">TrRE_jg10906</name>
</gene>
<dbReference type="OrthoDB" id="10397291at2759"/>
<sequence>MVEKVEVTREGREKQVDKSRLTPNSRNVDGLMLPLLPSLFVFGNSERPSIRRGCTSTSPTGIDDVDSDDESLSALLSDEVRSWSFLDRGIARASRNTGGGGRGIAVTMFDGGNRGPDGYHGDVPCLPGTYVEHIMKGRFQEGLALNVDGGKDGEVMDVEIGKVRIVTPGWLSRGDFAIVEMKCEGGEWAVDKVDFHNLHRL</sequence>
<feature type="region of interest" description="Disordered" evidence="1">
    <location>
        <begin position="1"/>
        <end position="24"/>
    </location>
</feature>
<dbReference type="AlphaFoldDB" id="A0A9W7DTH7"/>
<evidence type="ECO:0000313" key="3">
    <source>
        <dbReference type="Proteomes" id="UP001165082"/>
    </source>
</evidence>
<feature type="compositionally biased region" description="Basic and acidic residues" evidence="1">
    <location>
        <begin position="1"/>
        <end position="20"/>
    </location>
</feature>
<protein>
    <submittedName>
        <fullName evidence="2">Uncharacterized protein</fullName>
    </submittedName>
</protein>
<dbReference type="Proteomes" id="UP001165082">
    <property type="component" value="Unassembled WGS sequence"/>
</dbReference>
<name>A0A9W7DTH7_9STRA</name>
<dbReference type="EMBL" id="BRXZ01000806">
    <property type="protein sequence ID" value="GMH54483.1"/>
    <property type="molecule type" value="Genomic_DNA"/>
</dbReference>
<evidence type="ECO:0000313" key="2">
    <source>
        <dbReference type="EMBL" id="GMH54483.1"/>
    </source>
</evidence>
<proteinExistence type="predicted"/>
<reference evidence="2" key="1">
    <citation type="submission" date="2022-07" db="EMBL/GenBank/DDBJ databases">
        <title>Genome analysis of Parmales, a sister group of diatoms, reveals the evolutionary specialization of diatoms from phago-mixotrophs to photoautotrophs.</title>
        <authorList>
            <person name="Ban H."/>
            <person name="Sato S."/>
            <person name="Yoshikawa S."/>
            <person name="Kazumasa Y."/>
            <person name="Nakamura Y."/>
            <person name="Ichinomiya M."/>
            <person name="Saitoh K."/>
            <person name="Sato N."/>
            <person name="Blanc-Mathieu R."/>
            <person name="Endo H."/>
            <person name="Kuwata A."/>
            <person name="Ogata H."/>
        </authorList>
    </citation>
    <scope>NUCLEOTIDE SEQUENCE</scope>
</reference>
<keyword evidence="3" id="KW-1185">Reference proteome</keyword>
<evidence type="ECO:0000256" key="1">
    <source>
        <dbReference type="SAM" id="MobiDB-lite"/>
    </source>
</evidence>